<evidence type="ECO:0000313" key="4">
    <source>
        <dbReference type="Proteomes" id="UP000031586"/>
    </source>
</evidence>
<dbReference type="InterPro" id="IPR024726">
    <property type="entry name" value="FhuF_C"/>
</dbReference>
<accession>A0A0C1VHE7</accession>
<dbReference type="Pfam" id="PF06276">
    <property type="entry name" value="FhuF"/>
    <property type="match status" value="1"/>
</dbReference>
<dbReference type="InterPro" id="IPR022770">
    <property type="entry name" value="IucA/IucC-like_C"/>
</dbReference>
<dbReference type="Pfam" id="PF11575">
    <property type="entry name" value="FhuF_C"/>
    <property type="match status" value="1"/>
</dbReference>
<dbReference type="GO" id="GO:0051537">
    <property type="term" value="F:2 iron, 2 sulfur cluster binding"/>
    <property type="evidence" value="ECO:0007669"/>
    <property type="project" value="InterPro"/>
</dbReference>
<evidence type="ECO:0000259" key="2">
    <source>
        <dbReference type="Pfam" id="PF11575"/>
    </source>
</evidence>
<organism evidence="3 4">
    <name type="scientific">Vibrio owensii CAIM 1854 = LMG 25443</name>
    <dbReference type="NCBI Taxonomy" id="1229493"/>
    <lineage>
        <taxon>Bacteria</taxon>
        <taxon>Pseudomonadati</taxon>
        <taxon>Pseudomonadota</taxon>
        <taxon>Gammaproteobacteria</taxon>
        <taxon>Vibrionales</taxon>
        <taxon>Vibrionaceae</taxon>
        <taxon>Vibrio</taxon>
    </lineage>
</organism>
<protein>
    <submittedName>
        <fullName evidence="3">Ferric iron reductase FhuF-like transporter family protein</fullName>
    </submittedName>
</protein>
<evidence type="ECO:0000259" key="1">
    <source>
        <dbReference type="Pfam" id="PF06276"/>
    </source>
</evidence>
<dbReference type="AlphaFoldDB" id="A0A0C1VHE7"/>
<reference evidence="3 4" key="1">
    <citation type="submission" date="2014-07" db="EMBL/GenBank/DDBJ databases">
        <title>Unique and conserved regions in Vibrio harveyi and related species in comparison with the shrimp pathogen Vibrio harveyi CAIM 1792.</title>
        <authorList>
            <person name="Espinoza-Valles I."/>
            <person name="Vora G."/>
            <person name="Leekitcharoenphon P."/>
            <person name="Ussery D."/>
            <person name="Hoj L."/>
            <person name="Gomez-Gil B."/>
        </authorList>
    </citation>
    <scope>NUCLEOTIDE SEQUENCE [LARGE SCALE GENOMIC DNA]</scope>
    <source>
        <strain evidence="4">CAIM 1854 / LMG 25443</strain>
    </source>
</reference>
<dbReference type="GO" id="GO:0003824">
    <property type="term" value="F:catalytic activity"/>
    <property type="evidence" value="ECO:0007669"/>
    <property type="project" value="UniProtKB-ARBA"/>
</dbReference>
<feature type="domain" description="Ferric siderophore reductase C-terminal" evidence="2">
    <location>
        <begin position="247"/>
        <end position="265"/>
    </location>
</feature>
<feature type="domain" description="Aerobactin siderophore biosynthesis IucA/IucC-like C-terminal" evidence="1">
    <location>
        <begin position="80"/>
        <end position="219"/>
    </location>
</feature>
<proteinExistence type="predicted"/>
<comment type="caution">
    <text evidence="3">The sequence shown here is derived from an EMBL/GenBank/DDBJ whole genome shotgun (WGS) entry which is preliminary data.</text>
</comment>
<dbReference type="Proteomes" id="UP000031586">
    <property type="component" value="Unassembled WGS sequence"/>
</dbReference>
<name>A0A0C1VHE7_9VIBR</name>
<evidence type="ECO:0000313" key="3">
    <source>
        <dbReference type="EMBL" id="KIF49113.1"/>
    </source>
</evidence>
<dbReference type="RefSeq" id="WP_020195676.1">
    <property type="nucleotide sequence ID" value="NZ_BAOH01000026.1"/>
</dbReference>
<dbReference type="PATRIC" id="fig|1229493.5.peg.4810"/>
<dbReference type="EMBL" id="JPRD01000057">
    <property type="protein sequence ID" value="KIF49113.1"/>
    <property type="molecule type" value="Genomic_DNA"/>
</dbReference>
<sequence length="286" mass="32486">MENLFNQFRTLVALPENVKALSITEQQAILNRHEPFFRLRFVEQPTGIKASEWFERDFPVVVQDYADSIEAKLPFAVPIWQKVFNAILLTSLVGHRVVFDRVLQLTLDDLYLTIGEDHRVASIEVSSATPFFALEAGNEYAMQVESELALDEKLAQVITTLSEPLVSLYKKQKVSPKVFWGNALYACDLAFSKLAHQPLANDRLDLDVQAASKWQQNLFNAVTPKGGELNAVKKVTFNGFQKLYVRRETCCLKYKIEGKEKCSTCNLHDSEIQENIMRNKLLSAIA</sequence>
<gene>
    <name evidence="3" type="ORF">H735_26165</name>
</gene>